<evidence type="ECO:0000313" key="1">
    <source>
        <dbReference type="EMBL" id="MFC6080960.1"/>
    </source>
</evidence>
<comment type="caution">
    <text evidence="1">The sequence shown here is derived from an EMBL/GenBank/DDBJ whole genome shotgun (WGS) entry which is preliminary data.</text>
</comment>
<dbReference type="RefSeq" id="WP_380748297.1">
    <property type="nucleotide sequence ID" value="NZ_JBHSRF010000007.1"/>
</dbReference>
<dbReference type="Proteomes" id="UP001596137">
    <property type="component" value="Unassembled WGS sequence"/>
</dbReference>
<evidence type="ECO:0000313" key="2">
    <source>
        <dbReference type="Proteomes" id="UP001596137"/>
    </source>
</evidence>
<dbReference type="EMBL" id="JBHSRF010000007">
    <property type="protein sequence ID" value="MFC6080960.1"/>
    <property type="molecule type" value="Genomic_DNA"/>
</dbReference>
<reference evidence="2" key="1">
    <citation type="journal article" date="2019" name="Int. J. Syst. Evol. Microbiol.">
        <title>The Global Catalogue of Microorganisms (GCM) 10K type strain sequencing project: providing services to taxonomists for standard genome sequencing and annotation.</title>
        <authorList>
            <consortium name="The Broad Institute Genomics Platform"/>
            <consortium name="The Broad Institute Genome Sequencing Center for Infectious Disease"/>
            <person name="Wu L."/>
            <person name="Ma J."/>
        </authorList>
    </citation>
    <scope>NUCLEOTIDE SEQUENCE [LARGE SCALE GENOMIC DNA]</scope>
    <source>
        <strain evidence="2">JCM 30346</strain>
    </source>
</reference>
<keyword evidence="2" id="KW-1185">Reference proteome</keyword>
<name>A0ABW1NDD3_9ACTN</name>
<evidence type="ECO:0008006" key="3">
    <source>
        <dbReference type="Google" id="ProtNLM"/>
    </source>
</evidence>
<protein>
    <recommendedName>
        <fullName evidence="3">DUF222 domain-containing protein</fullName>
    </recommendedName>
</protein>
<gene>
    <name evidence="1" type="ORF">ACFP1K_07295</name>
</gene>
<proteinExistence type="predicted"/>
<organism evidence="1 2">
    <name type="scientific">Sphaerisporangium aureirubrum</name>
    <dbReference type="NCBI Taxonomy" id="1544736"/>
    <lineage>
        <taxon>Bacteria</taxon>
        <taxon>Bacillati</taxon>
        <taxon>Actinomycetota</taxon>
        <taxon>Actinomycetes</taxon>
        <taxon>Streptosporangiales</taxon>
        <taxon>Streptosporangiaceae</taxon>
        <taxon>Sphaerisporangium</taxon>
    </lineage>
</organism>
<sequence>MIPGNGHRRDTELREAITSASEGPATLEAAAQEELMRLWGDLHAAVRDARDGCWSVGCENAAYRVAMLTRSLGRPTPWQQIPFELLESGLYQRFHELIGMTVEPPAPEWMAEERGRREAMEREFGAGRGGRAG</sequence>
<accession>A0ABW1NDD3</accession>